<feature type="domain" description="Lon protease AAA+ ATPase lid" evidence="2">
    <location>
        <begin position="247"/>
        <end position="280"/>
    </location>
</feature>
<dbReference type="SUPFAM" id="SSF52540">
    <property type="entry name" value="P-loop containing nucleoside triphosphate hydrolases"/>
    <property type="match status" value="1"/>
</dbReference>
<dbReference type="InterPro" id="IPR054594">
    <property type="entry name" value="Lon_lid"/>
</dbReference>
<dbReference type="InterPro" id="IPR003959">
    <property type="entry name" value="ATPase_AAA_core"/>
</dbReference>
<evidence type="ECO:0000259" key="1">
    <source>
        <dbReference type="Pfam" id="PF00004"/>
    </source>
</evidence>
<sequence length="282" mass="31663">MHKKFRSRLESNRNKYPYQVLEAVEEALTKLAHSNYHEFYGHYNHLDWLTSLPWGIYSADNLDIIRAQNILDEDHYGLTDVKERILEFIAVGKLTGSFAGKIICLNGSPGVGKTSIGRSFARALNRKFFRFSVGGLYDVSEIKGHGRTYAGSMPGKMVQCWKNAGTSNPILGKGRGDPASALLELLDPVQNANFVDHYLGVPMDLSKTINIPAPLLDRMEVIAITGYTTDEKMHIAINHLEKFIRKQCGIKPEHQVLVTDVALRELIENYCKEPGVRSLQCT</sequence>
<dbReference type="GO" id="GO:0005759">
    <property type="term" value="C:mitochondrial matrix"/>
    <property type="evidence" value="ECO:0007669"/>
    <property type="project" value="TreeGrafter"/>
</dbReference>
<dbReference type="Proteomes" id="UP001054252">
    <property type="component" value="Unassembled WGS sequence"/>
</dbReference>
<keyword evidence="4" id="KW-1185">Reference proteome</keyword>
<dbReference type="Gene3D" id="3.40.50.300">
    <property type="entry name" value="P-loop containing nucleotide triphosphate hydrolases"/>
    <property type="match status" value="1"/>
</dbReference>
<dbReference type="Gene3D" id="1.10.8.60">
    <property type="match status" value="1"/>
</dbReference>
<dbReference type="PANTHER" id="PTHR43718">
    <property type="entry name" value="LON PROTEASE"/>
    <property type="match status" value="1"/>
</dbReference>
<name>A0AAV5IRC2_9ROSI</name>
<dbReference type="GO" id="GO:0005524">
    <property type="term" value="F:ATP binding"/>
    <property type="evidence" value="ECO:0007669"/>
    <property type="project" value="InterPro"/>
</dbReference>
<dbReference type="GO" id="GO:0007005">
    <property type="term" value="P:mitochondrion organization"/>
    <property type="evidence" value="ECO:0007669"/>
    <property type="project" value="TreeGrafter"/>
</dbReference>
<dbReference type="EMBL" id="BPVZ01000017">
    <property type="protein sequence ID" value="GKV01395.1"/>
    <property type="molecule type" value="Genomic_DNA"/>
</dbReference>
<dbReference type="Pfam" id="PF00004">
    <property type="entry name" value="AAA"/>
    <property type="match status" value="1"/>
</dbReference>
<dbReference type="InterPro" id="IPR027417">
    <property type="entry name" value="P-loop_NTPase"/>
</dbReference>
<evidence type="ECO:0000313" key="4">
    <source>
        <dbReference type="Proteomes" id="UP001054252"/>
    </source>
</evidence>
<feature type="domain" description="ATPase AAA-type core" evidence="1">
    <location>
        <begin position="103"/>
        <end position="169"/>
    </location>
</feature>
<dbReference type="AlphaFoldDB" id="A0AAV5IRC2"/>
<dbReference type="PANTHER" id="PTHR43718:SF2">
    <property type="entry name" value="LON PROTEASE HOMOLOG, MITOCHONDRIAL"/>
    <property type="match status" value="1"/>
</dbReference>
<dbReference type="GO" id="GO:0016887">
    <property type="term" value="F:ATP hydrolysis activity"/>
    <property type="evidence" value="ECO:0007669"/>
    <property type="project" value="InterPro"/>
</dbReference>
<protein>
    <submittedName>
        <fullName evidence="3">Uncharacterized protein</fullName>
    </submittedName>
</protein>
<evidence type="ECO:0000259" key="2">
    <source>
        <dbReference type="Pfam" id="PF22667"/>
    </source>
</evidence>
<proteinExistence type="predicted"/>
<dbReference type="GO" id="GO:0004252">
    <property type="term" value="F:serine-type endopeptidase activity"/>
    <property type="evidence" value="ECO:0007669"/>
    <property type="project" value="InterPro"/>
</dbReference>
<dbReference type="GO" id="GO:0006515">
    <property type="term" value="P:protein quality control for misfolded or incompletely synthesized proteins"/>
    <property type="evidence" value="ECO:0007669"/>
    <property type="project" value="TreeGrafter"/>
</dbReference>
<dbReference type="Pfam" id="PF22667">
    <property type="entry name" value="Lon_lid"/>
    <property type="match status" value="1"/>
</dbReference>
<gene>
    <name evidence="3" type="ORF">SLEP1_g13952</name>
</gene>
<comment type="caution">
    <text evidence="3">The sequence shown here is derived from an EMBL/GenBank/DDBJ whole genome shotgun (WGS) entry which is preliminary data.</text>
</comment>
<accession>A0AAV5IRC2</accession>
<dbReference type="GO" id="GO:0003697">
    <property type="term" value="F:single-stranded DNA binding"/>
    <property type="evidence" value="ECO:0007669"/>
    <property type="project" value="TreeGrafter"/>
</dbReference>
<dbReference type="GO" id="GO:0051131">
    <property type="term" value="P:chaperone-mediated protein complex assembly"/>
    <property type="evidence" value="ECO:0007669"/>
    <property type="project" value="TreeGrafter"/>
</dbReference>
<reference evidence="3 4" key="1">
    <citation type="journal article" date="2021" name="Commun. Biol.">
        <title>The genome of Shorea leprosula (Dipterocarpaceae) highlights the ecological relevance of drought in aseasonal tropical rainforests.</title>
        <authorList>
            <person name="Ng K.K.S."/>
            <person name="Kobayashi M.J."/>
            <person name="Fawcett J.A."/>
            <person name="Hatakeyama M."/>
            <person name="Paape T."/>
            <person name="Ng C.H."/>
            <person name="Ang C.C."/>
            <person name="Tnah L.H."/>
            <person name="Lee C.T."/>
            <person name="Nishiyama T."/>
            <person name="Sese J."/>
            <person name="O'Brien M.J."/>
            <person name="Copetti D."/>
            <person name="Mohd Noor M.I."/>
            <person name="Ong R.C."/>
            <person name="Putra M."/>
            <person name="Sireger I.Z."/>
            <person name="Indrioko S."/>
            <person name="Kosugi Y."/>
            <person name="Izuno A."/>
            <person name="Isagi Y."/>
            <person name="Lee S.L."/>
            <person name="Shimizu K.K."/>
        </authorList>
    </citation>
    <scope>NUCLEOTIDE SEQUENCE [LARGE SCALE GENOMIC DNA]</scope>
    <source>
        <strain evidence="3">214</strain>
    </source>
</reference>
<dbReference type="GO" id="GO:0004176">
    <property type="term" value="F:ATP-dependent peptidase activity"/>
    <property type="evidence" value="ECO:0007669"/>
    <property type="project" value="InterPro"/>
</dbReference>
<dbReference type="InterPro" id="IPR027065">
    <property type="entry name" value="Lon_Prtase"/>
</dbReference>
<evidence type="ECO:0000313" key="3">
    <source>
        <dbReference type="EMBL" id="GKV01395.1"/>
    </source>
</evidence>
<organism evidence="3 4">
    <name type="scientific">Rubroshorea leprosula</name>
    <dbReference type="NCBI Taxonomy" id="152421"/>
    <lineage>
        <taxon>Eukaryota</taxon>
        <taxon>Viridiplantae</taxon>
        <taxon>Streptophyta</taxon>
        <taxon>Embryophyta</taxon>
        <taxon>Tracheophyta</taxon>
        <taxon>Spermatophyta</taxon>
        <taxon>Magnoliopsida</taxon>
        <taxon>eudicotyledons</taxon>
        <taxon>Gunneridae</taxon>
        <taxon>Pentapetalae</taxon>
        <taxon>rosids</taxon>
        <taxon>malvids</taxon>
        <taxon>Malvales</taxon>
        <taxon>Dipterocarpaceae</taxon>
        <taxon>Rubroshorea</taxon>
    </lineage>
</organism>